<feature type="transmembrane region" description="Helical" evidence="1">
    <location>
        <begin position="12"/>
        <end position="32"/>
    </location>
</feature>
<name>A0A150MCH8_9BACI</name>
<gene>
    <name evidence="2" type="ORF">B4135_1598</name>
</gene>
<dbReference type="EMBL" id="LQYT01000016">
    <property type="protein sequence ID" value="KYD21972.1"/>
    <property type="molecule type" value="Genomic_DNA"/>
</dbReference>
<feature type="transmembrane region" description="Helical" evidence="1">
    <location>
        <begin position="263"/>
        <end position="288"/>
    </location>
</feature>
<protein>
    <recommendedName>
        <fullName evidence="4">AbrB family transcriptional regulator</fullName>
    </recommendedName>
</protein>
<feature type="transmembrane region" description="Helical" evidence="1">
    <location>
        <begin position="86"/>
        <end position="107"/>
    </location>
</feature>
<feature type="transmembrane region" description="Helical" evidence="1">
    <location>
        <begin position="331"/>
        <end position="349"/>
    </location>
</feature>
<feature type="transmembrane region" description="Helical" evidence="1">
    <location>
        <begin position="183"/>
        <end position="205"/>
    </location>
</feature>
<dbReference type="GO" id="GO:0010468">
    <property type="term" value="P:regulation of gene expression"/>
    <property type="evidence" value="ECO:0007669"/>
    <property type="project" value="InterPro"/>
</dbReference>
<dbReference type="GO" id="GO:0016020">
    <property type="term" value="C:membrane"/>
    <property type="evidence" value="ECO:0007669"/>
    <property type="project" value="InterPro"/>
</dbReference>
<proteinExistence type="predicted"/>
<sequence length="359" mass="38382">MELVKKKIFPFALSLVIALSGGILFSQLHIILPWLLGPMFAVLLAKAFLPSVFWPAALRNAGLICLGLQLGSTFTKEVLGGMIRHLPLMGFTSAAVIGFTVLAAHLLCKYANITLSSAAIGSFPGGLSQMVVLSEEIEDADEAVVTFMQTFRIIFVISAVPYLTTHFLISEHAGAAGGRGQDAAGAFTVFHGFLLFALAVLFLYAGKKIKMPIPYLLGPMLAGICLNAAELPNLALPDPVLAASQVAIGAHLGRQMKISRNQFSASLVFITVLSNAALILFCFLLAFLFHALFGYPVGEIFLGVAPGGIAEMAITAMALKLDVSFVTSFHLFRIFVILFIATPLTVKLLKRKNEGVKNA</sequence>
<feature type="transmembrane region" description="Helical" evidence="1">
    <location>
        <begin position="144"/>
        <end position="163"/>
    </location>
</feature>
<dbReference type="PATRIC" id="fig|301148.3.peg.1086"/>
<dbReference type="Pfam" id="PF05145">
    <property type="entry name" value="AbrB"/>
    <property type="match status" value="1"/>
</dbReference>
<reference evidence="2 3" key="1">
    <citation type="submission" date="2016-01" db="EMBL/GenBank/DDBJ databases">
        <title>Draft Genome Sequences of Seven Thermophilic Sporeformers Isolated from Foods.</title>
        <authorList>
            <person name="Berendsen E.M."/>
            <person name="Wells-Bennik M.H."/>
            <person name="Krawcyk A.O."/>
            <person name="De Jong A."/>
            <person name="Holsappel S."/>
            <person name="Eijlander R.T."/>
            <person name="Kuipers O.P."/>
        </authorList>
    </citation>
    <scope>NUCLEOTIDE SEQUENCE [LARGE SCALE GENOMIC DNA]</scope>
    <source>
        <strain evidence="2 3">B4135</strain>
    </source>
</reference>
<evidence type="ECO:0000256" key="1">
    <source>
        <dbReference type="SAM" id="Phobius"/>
    </source>
</evidence>
<dbReference type="PANTHER" id="PTHR38457:SF1">
    <property type="entry name" value="REGULATOR ABRB-RELATED"/>
    <property type="match status" value="1"/>
</dbReference>
<evidence type="ECO:0000313" key="2">
    <source>
        <dbReference type="EMBL" id="KYD21972.1"/>
    </source>
</evidence>
<organism evidence="2 3">
    <name type="scientific">Caldibacillus debilis</name>
    <dbReference type="NCBI Taxonomy" id="301148"/>
    <lineage>
        <taxon>Bacteria</taxon>
        <taxon>Bacillati</taxon>
        <taxon>Bacillota</taxon>
        <taxon>Bacilli</taxon>
        <taxon>Bacillales</taxon>
        <taxon>Bacillaceae</taxon>
        <taxon>Caldibacillus</taxon>
    </lineage>
</organism>
<feature type="transmembrane region" description="Helical" evidence="1">
    <location>
        <begin position="212"/>
        <end position="229"/>
    </location>
</feature>
<dbReference type="PIRSF" id="PIRSF038991">
    <property type="entry name" value="Protein_AbrB"/>
    <property type="match status" value="1"/>
</dbReference>
<dbReference type="Proteomes" id="UP000075683">
    <property type="component" value="Unassembled WGS sequence"/>
</dbReference>
<dbReference type="OrthoDB" id="5460360at2"/>
<feature type="transmembrane region" description="Helical" evidence="1">
    <location>
        <begin position="300"/>
        <end position="319"/>
    </location>
</feature>
<dbReference type="PANTHER" id="PTHR38457">
    <property type="entry name" value="REGULATOR ABRB-RELATED"/>
    <property type="match status" value="1"/>
</dbReference>
<dbReference type="AlphaFoldDB" id="A0A150MCH8"/>
<comment type="caution">
    <text evidence="2">The sequence shown here is derived from an EMBL/GenBank/DDBJ whole genome shotgun (WGS) entry which is preliminary data.</text>
</comment>
<keyword evidence="1" id="KW-0812">Transmembrane</keyword>
<keyword evidence="1" id="KW-1133">Transmembrane helix</keyword>
<dbReference type="NCBIfam" id="TIGR03082">
    <property type="entry name" value="Gneg_AbrB_dup"/>
    <property type="match status" value="2"/>
</dbReference>
<dbReference type="InterPro" id="IPR007820">
    <property type="entry name" value="AbrB_fam"/>
</dbReference>
<keyword evidence="1" id="KW-0472">Membrane</keyword>
<dbReference type="STRING" id="301148.B4135_1598"/>
<accession>A0A150MCH8</accession>
<evidence type="ECO:0008006" key="4">
    <source>
        <dbReference type="Google" id="ProtNLM"/>
    </source>
</evidence>
<evidence type="ECO:0000313" key="3">
    <source>
        <dbReference type="Proteomes" id="UP000075683"/>
    </source>
</evidence>
<dbReference type="InterPro" id="IPR017516">
    <property type="entry name" value="AbrB_dup"/>
</dbReference>